<reference evidence="2 3" key="1">
    <citation type="journal article" date="2024" name="Ann. Entomol. Soc. Am.">
        <title>Genomic analyses of the southern and eastern yellowjacket wasps (Hymenoptera: Vespidae) reveal evolutionary signatures of social life.</title>
        <authorList>
            <person name="Catto M.A."/>
            <person name="Caine P.B."/>
            <person name="Orr S.E."/>
            <person name="Hunt B.G."/>
            <person name="Goodisman M.A.D."/>
        </authorList>
    </citation>
    <scope>NUCLEOTIDE SEQUENCE [LARGE SCALE GENOMIC DNA]</scope>
    <source>
        <strain evidence="2">232</strain>
        <tissue evidence="2">Head and thorax</tissue>
    </source>
</reference>
<evidence type="ECO:0000313" key="3">
    <source>
        <dbReference type="Proteomes" id="UP001607303"/>
    </source>
</evidence>
<organism evidence="2 3">
    <name type="scientific">Vespula maculifrons</name>
    <name type="common">Eastern yellow jacket</name>
    <name type="synonym">Wasp</name>
    <dbReference type="NCBI Taxonomy" id="7453"/>
    <lineage>
        <taxon>Eukaryota</taxon>
        <taxon>Metazoa</taxon>
        <taxon>Ecdysozoa</taxon>
        <taxon>Arthropoda</taxon>
        <taxon>Hexapoda</taxon>
        <taxon>Insecta</taxon>
        <taxon>Pterygota</taxon>
        <taxon>Neoptera</taxon>
        <taxon>Endopterygota</taxon>
        <taxon>Hymenoptera</taxon>
        <taxon>Apocrita</taxon>
        <taxon>Aculeata</taxon>
        <taxon>Vespoidea</taxon>
        <taxon>Vespidae</taxon>
        <taxon>Vespinae</taxon>
        <taxon>Vespula</taxon>
    </lineage>
</organism>
<comment type="caution">
    <text evidence="2">The sequence shown here is derived from an EMBL/GenBank/DDBJ whole genome shotgun (WGS) entry which is preliminary data.</text>
</comment>
<keyword evidence="1" id="KW-0812">Transmembrane</keyword>
<evidence type="ECO:0000313" key="2">
    <source>
        <dbReference type="EMBL" id="KAL2727573.1"/>
    </source>
</evidence>
<proteinExistence type="predicted"/>
<name>A0ABD2B4A7_VESMC</name>
<keyword evidence="1" id="KW-1133">Transmembrane helix</keyword>
<sequence>MNLRSTTSVDLHMQQPPRGGIWVGITRDISKCNYPIIIILIVLFLIILCKYYRANGCMFQCVFKIFSI</sequence>
<protein>
    <submittedName>
        <fullName evidence="2">Uncharacterized protein</fullName>
    </submittedName>
</protein>
<feature type="transmembrane region" description="Helical" evidence="1">
    <location>
        <begin position="34"/>
        <end position="52"/>
    </location>
</feature>
<keyword evidence="1" id="KW-0472">Membrane</keyword>
<evidence type="ECO:0000256" key="1">
    <source>
        <dbReference type="SAM" id="Phobius"/>
    </source>
</evidence>
<gene>
    <name evidence="2" type="ORF">V1477_016849</name>
</gene>
<dbReference type="AlphaFoldDB" id="A0ABD2B4A7"/>
<dbReference type="Proteomes" id="UP001607303">
    <property type="component" value="Unassembled WGS sequence"/>
</dbReference>
<keyword evidence="3" id="KW-1185">Reference proteome</keyword>
<accession>A0ABD2B4A7</accession>
<dbReference type="EMBL" id="JAYRBN010000100">
    <property type="protein sequence ID" value="KAL2727573.1"/>
    <property type="molecule type" value="Genomic_DNA"/>
</dbReference>